<evidence type="ECO:0000313" key="1">
    <source>
        <dbReference type="EMBL" id="CEO88347.1"/>
    </source>
</evidence>
<dbReference type="EMBL" id="CDRZ01000087">
    <property type="protein sequence ID" value="CEO88347.1"/>
    <property type="molecule type" value="Genomic_DNA"/>
</dbReference>
<dbReference type="OrthoDB" id="3193769at2"/>
<accession>A0A0B7ML00</accession>
<name>A0A0B7ML00_9FIRM</name>
<keyword evidence="2" id="KW-1185">Reference proteome</keyword>
<reference evidence="2" key="1">
    <citation type="submission" date="2015-01" db="EMBL/GenBank/DDBJ databases">
        <authorList>
            <person name="Manzoor Shahid"/>
            <person name="Zubair Saima"/>
        </authorList>
    </citation>
    <scope>NUCLEOTIDE SEQUENCE [LARGE SCALE GENOMIC DNA]</scope>
    <source>
        <strain evidence="2">Sp3</strain>
    </source>
</reference>
<evidence type="ECO:0000313" key="2">
    <source>
        <dbReference type="Proteomes" id="UP000046155"/>
    </source>
</evidence>
<dbReference type="RefSeq" id="WP_044664529.1">
    <property type="nucleotide sequence ID" value="NZ_CDRZ01000087.1"/>
</dbReference>
<protein>
    <submittedName>
        <fullName evidence="1">Transposase and inactivated derivatives</fullName>
    </submittedName>
</protein>
<gene>
    <name evidence="1" type="ORF">SSCH_1770010</name>
</gene>
<sequence length="87" mass="9798">MWLQYVPKNTGNISPFETLPGEQAQADWGHFGTIVVDGATYKLYAFVFTLCWSRVSYVEFVVGTPAWTAEPKETKGCCQETPAFDLR</sequence>
<organism evidence="1 2">
    <name type="scientific">Syntrophaceticus schinkii</name>
    <dbReference type="NCBI Taxonomy" id="499207"/>
    <lineage>
        <taxon>Bacteria</taxon>
        <taxon>Bacillati</taxon>
        <taxon>Bacillota</taxon>
        <taxon>Clostridia</taxon>
        <taxon>Thermoanaerobacterales</taxon>
        <taxon>Thermoanaerobacterales Family III. Incertae Sedis</taxon>
        <taxon>Syntrophaceticus</taxon>
    </lineage>
</organism>
<dbReference type="AlphaFoldDB" id="A0A0B7ML00"/>
<proteinExistence type="predicted"/>
<dbReference type="Proteomes" id="UP000046155">
    <property type="component" value="Unassembled WGS sequence"/>
</dbReference>